<reference evidence="2 3" key="1">
    <citation type="submission" date="2024-06" db="EMBL/GenBank/DDBJ databases">
        <title>The Natural Products Discovery Center: Release of the First 8490 Sequenced Strains for Exploring Actinobacteria Biosynthetic Diversity.</title>
        <authorList>
            <person name="Kalkreuter E."/>
            <person name="Kautsar S.A."/>
            <person name="Yang D."/>
            <person name="Bader C.D."/>
            <person name="Teijaro C.N."/>
            <person name="Fluegel L."/>
            <person name="Davis C.M."/>
            <person name="Simpson J.R."/>
            <person name="Lauterbach L."/>
            <person name="Steele A.D."/>
            <person name="Gui C."/>
            <person name="Meng S."/>
            <person name="Li G."/>
            <person name="Viehrig K."/>
            <person name="Ye F."/>
            <person name="Su P."/>
            <person name="Kiefer A.F."/>
            <person name="Nichols A."/>
            <person name="Cepeda A.J."/>
            <person name="Yan W."/>
            <person name="Fan B."/>
            <person name="Jiang Y."/>
            <person name="Adhikari A."/>
            <person name="Zheng C.-J."/>
            <person name="Schuster L."/>
            <person name="Cowan T.M."/>
            <person name="Smanski M.J."/>
            <person name="Chevrette M.G."/>
            <person name="De Carvalho L.P.S."/>
            <person name="Shen B."/>
        </authorList>
    </citation>
    <scope>NUCLEOTIDE SEQUENCE [LARGE SCALE GENOMIC DNA]</scope>
    <source>
        <strain evidence="2 3">NPDC019708</strain>
    </source>
</reference>
<feature type="chain" id="PRO_5046161185" evidence="1">
    <location>
        <begin position="29"/>
        <end position="54"/>
    </location>
</feature>
<comment type="caution">
    <text evidence="2">The sequence shown here is derived from an EMBL/GenBank/DDBJ whole genome shotgun (WGS) entry which is preliminary data.</text>
</comment>
<evidence type="ECO:0000256" key="1">
    <source>
        <dbReference type="SAM" id="SignalP"/>
    </source>
</evidence>
<protein>
    <submittedName>
        <fullName evidence="2">Uncharacterized protein</fullName>
    </submittedName>
</protein>
<name>A0ABV2X1X8_9NOCA</name>
<dbReference type="RefSeq" id="WP_168165607.1">
    <property type="nucleotide sequence ID" value="NZ_JBEXYG010000001.1"/>
</dbReference>
<gene>
    <name evidence="2" type="ORF">ABZ510_35580</name>
</gene>
<proteinExistence type="predicted"/>
<organism evidence="2 3">
    <name type="scientific">Nocardia rhamnosiphila</name>
    <dbReference type="NCBI Taxonomy" id="426716"/>
    <lineage>
        <taxon>Bacteria</taxon>
        <taxon>Bacillati</taxon>
        <taxon>Actinomycetota</taxon>
        <taxon>Actinomycetes</taxon>
        <taxon>Mycobacteriales</taxon>
        <taxon>Nocardiaceae</taxon>
        <taxon>Nocardia</taxon>
    </lineage>
</organism>
<evidence type="ECO:0000313" key="3">
    <source>
        <dbReference type="Proteomes" id="UP001550628"/>
    </source>
</evidence>
<keyword evidence="1" id="KW-0732">Signal</keyword>
<dbReference type="GeneID" id="96248516"/>
<evidence type="ECO:0000313" key="2">
    <source>
        <dbReference type="EMBL" id="MEU1957162.1"/>
    </source>
</evidence>
<dbReference type="Proteomes" id="UP001550628">
    <property type="component" value="Unassembled WGS sequence"/>
</dbReference>
<sequence>MSTRMTKIFAATAIALSLGALGAPAASAATPSATPITGSAIILCIPLGSATVCI</sequence>
<feature type="signal peptide" evidence="1">
    <location>
        <begin position="1"/>
        <end position="28"/>
    </location>
</feature>
<accession>A0ABV2X1X8</accession>
<dbReference type="EMBL" id="JBEYBF010000056">
    <property type="protein sequence ID" value="MEU1957162.1"/>
    <property type="molecule type" value="Genomic_DNA"/>
</dbReference>
<keyword evidence="3" id="KW-1185">Reference proteome</keyword>